<dbReference type="RefSeq" id="WP_382402014.1">
    <property type="nucleotide sequence ID" value="NZ_JBHSWH010000001.1"/>
</dbReference>
<dbReference type="EMBL" id="JBHSWH010000001">
    <property type="protein sequence ID" value="MFC6706194.1"/>
    <property type="molecule type" value="Genomic_DNA"/>
</dbReference>
<comment type="caution">
    <text evidence="11">The sequence shown here is derived from an EMBL/GenBank/DDBJ whole genome shotgun (WGS) entry which is preliminary data.</text>
</comment>
<dbReference type="CDD" id="cd16917">
    <property type="entry name" value="HATPase_UhpB-NarQ-NarX-like"/>
    <property type="match status" value="1"/>
</dbReference>
<keyword evidence="12" id="KW-1185">Reference proteome</keyword>
<dbReference type="SUPFAM" id="SSF55874">
    <property type="entry name" value="ATPase domain of HSP90 chaperone/DNA topoisomerase II/histidine kinase"/>
    <property type="match status" value="1"/>
</dbReference>
<sequence>MGPALAAVALQVEGAAAMVDNQPDLAKDVLQRLGHEVTGVLDDVRRIVHDLVPPVLDALGLEGALRQQAAAFSSAASDGSTGLEVTVLTREPLGELPAGVELTAYRIGCEALTNVTKHADARRCTISLALRGERLLLTVDDDGVGLHAGTYGVGTLSMIERATAIGGTCRLETSPWGGVRVAAGLPVAPSATPASRQEVAR</sequence>
<accession>A0ABW2AH15</accession>
<keyword evidence="8" id="KW-0902">Two-component regulatory system</keyword>
<keyword evidence="7" id="KW-0067">ATP-binding</keyword>
<dbReference type="InterPro" id="IPR011712">
    <property type="entry name" value="Sig_transdc_His_kin_sub3_dim/P"/>
</dbReference>
<keyword evidence="5" id="KW-0547">Nucleotide-binding</keyword>
<dbReference type="Gene3D" id="1.20.5.1930">
    <property type="match status" value="1"/>
</dbReference>
<keyword evidence="3" id="KW-0597">Phosphoprotein</keyword>
<evidence type="ECO:0000256" key="2">
    <source>
        <dbReference type="ARBA" id="ARBA00012438"/>
    </source>
</evidence>
<dbReference type="InterPro" id="IPR050482">
    <property type="entry name" value="Sensor_HK_TwoCompSys"/>
</dbReference>
<evidence type="ECO:0000256" key="5">
    <source>
        <dbReference type="ARBA" id="ARBA00022741"/>
    </source>
</evidence>
<gene>
    <name evidence="11" type="ORF">ACFQDH_13230</name>
</gene>
<proteinExistence type="predicted"/>
<dbReference type="InterPro" id="IPR003594">
    <property type="entry name" value="HATPase_dom"/>
</dbReference>
<evidence type="ECO:0000256" key="4">
    <source>
        <dbReference type="ARBA" id="ARBA00022679"/>
    </source>
</evidence>
<comment type="catalytic activity">
    <reaction evidence="1">
        <text>ATP + protein L-histidine = ADP + protein N-phospho-L-histidine.</text>
        <dbReference type="EC" id="2.7.13.3"/>
    </reaction>
</comment>
<keyword evidence="6 11" id="KW-0418">Kinase</keyword>
<evidence type="ECO:0000259" key="10">
    <source>
        <dbReference type="Pfam" id="PF07730"/>
    </source>
</evidence>
<keyword evidence="4" id="KW-0808">Transferase</keyword>
<evidence type="ECO:0000256" key="8">
    <source>
        <dbReference type="ARBA" id="ARBA00023012"/>
    </source>
</evidence>
<dbReference type="PANTHER" id="PTHR24421">
    <property type="entry name" value="NITRATE/NITRITE SENSOR PROTEIN NARX-RELATED"/>
    <property type="match status" value="1"/>
</dbReference>
<dbReference type="Pfam" id="PF07730">
    <property type="entry name" value="HisKA_3"/>
    <property type="match status" value="1"/>
</dbReference>
<evidence type="ECO:0000259" key="9">
    <source>
        <dbReference type="Pfam" id="PF02518"/>
    </source>
</evidence>
<evidence type="ECO:0000256" key="6">
    <source>
        <dbReference type="ARBA" id="ARBA00022777"/>
    </source>
</evidence>
<evidence type="ECO:0000256" key="1">
    <source>
        <dbReference type="ARBA" id="ARBA00000085"/>
    </source>
</evidence>
<name>A0ABW2AH15_9MICO</name>
<evidence type="ECO:0000313" key="12">
    <source>
        <dbReference type="Proteomes" id="UP001596298"/>
    </source>
</evidence>
<evidence type="ECO:0000256" key="3">
    <source>
        <dbReference type="ARBA" id="ARBA00022553"/>
    </source>
</evidence>
<dbReference type="Proteomes" id="UP001596298">
    <property type="component" value="Unassembled WGS sequence"/>
</dbReference>
<evidence type="ECO:0000313" key="11">
    <source>
        <dbReference type="EMBL" id="MFC6706194.1"/>
    </source>
</evidence>
<reference evidence="12" key="1">
    <citation type="journal article" date="2019" name="Int. J. Syst. Evol. Microbiol.">
        <title>The Global Catalogue of Microorganisms (GCM) 10K type strain sequencing project: providing services to taxonomists for standard genome sequencing and annotation.</title>
        <authorList>
            <consortium name="The Broad Institute Genomics Platform"/>
            <consortium name="The Broad Institute Genome Sequencing Center for Infectious Disease"/>
            <person name="Wu L."/>
            <person name="Ma J."/>
        </authorList>
    </citation>
    <scope>NUCLEOTIDE SEQUENCE [LARGE SCALE GENOMIC DNA]</scope>
    <source>
        <strain evidence="12">CCUG 58127</strain>
    </source>
</reference>
<dbReference type="GO" id="GO:0016301">
    <property type="term" value="F:kinase activity"/>
    <property type="evidence" value="ECO:0007669"/>
    <property type="project" value="UniProtKB-KW"/>
</dbReference>
<dbReference type="Gene3D" id="3.30.565.10">
    <property type="entry name" value="Histidine kinase-like ATPase, C-terminal domain"/>
    <property type="match status" value="1"/>
</dbReference>
<dbReference type="Pfam" id="PF02518">
    <property type="entry name" value="HATPase_c"/>
    <property type="match status" value="1"/>
</dbReference>
<feature type="domain" description="Histidine kinase/HSP90-like ATPase" evidence="9">
    <location>
        <begin position="101"/>
        <end position="187"/>
    </location>
</feature>
<organism evidence="11 12">
    <name type="scientific">Flexivirga alba</name>
    <dbReference type="NCBI Taxonomy" id="702742"/>
    <lineage>
        <taxon>Bacteria</taxon>
        <taxon>Bacillati</taxon>
        <taxon>Actinomycetota</taxon>
        <taxon>Actinomycetes</taxon>
        <taxon>Micrococcales</taxon>
        <taxon>Dermacoccaceae</taxon>
        <taxon>Flexivirga</taxon>
    </lineage>
</organism>
<dbReference type="InterPro" id="IPR036890">
    <property type="entry name" value="HATPase_C_sf"/>
</dbReference>
<feature type="domain" description="Signal transduction histidine kinase subgroup 3 dimerisation and phosphoacceptor" evidence="10">
    <location>
        <begin position="2"/>
        <end position="56"/>
    </location>
</feature>
<dbReference type="EC" id="2.7.13.3" evidence="2"/>
<dbReference type="PANTHER" id="PTHR24421:SF10">
    <property type="entry name" value="NITRATE_NITRITE SENSOR PROTEIN NARQ"/>
    <property type="match status" value="1"/>
</dbReference>
<protein>
    <recommendedName>
        <fullName evidence="2">histidine kinase</fullName>
        <ecNumber evidence="2">2.7.13.3</ecNumber>
    </recommendedName>
</protein>
<evidence type="ECO:0000256" key="7">
    <source>
        <dbReference type="ARBA" id="ARBA00022840"/>
    </source>
</evidence>